<dbReference type="AlphaFoldDB" id="A0A4U0R9Z6"/>
<proteinExistence type="predicted"/>
<evidence type="ECO:0000256" key="1">
    <source>
        <dbReference type="ARBA" id="ARBA00022475"/>
    </source>
</evidence>
<feature type="transmembrane region" description="Helical" evidence="5">
    <location>
        <begin position="67"/>
        <end position="91"/>
    </location>
</feature>
<gene>
    <name evidence="6" type="ORF">FA743_08825</name>
</gene>
<organism evidence="6 7">
    <name type="scientific">Paracoccus gahaiensis</name>
    <dbReference type="NCBI Taxonomy" id="1706839"/>
    <lineage>
        <taxon>Bacteria</taxon>
        <taxon>Pseudomonadati</taxon>
        <taxon>Pseudomonadota</taxon>
        <taxon>Alphaproteobacteria</taxon>
        <taxon>Rhodobacterales</taxon>
        <taxon>Paracoccaceae</taxon>
        <taxon>Paracoccus</taxon>
    </lineage>
</organism>
<evidence type="ECO:0000313" key="7">
    <source>
        <dbReference type="Proteomes" id="UP000309747"/>
    </source>
</evidence>
<dbReference type="RefSeq" id="WP_136885709.1">
    <property type="nucleotide sequence ID" value="NZ_SUNI01000006.1"/>
</dbReference>
<feature type="transmembrane region" description="Helical" evidence="5">
    <location>
        <begin position="28"/>
        <end position="46"/>
    </location>
</feature>
<evidence type="ECO:0000256" key="2">
    <source>
        <dbReference type="ARBA" id="ARBA00022692"/>
    </source>
</evidence>
<dbReference type="Pfam" id="PF10755">
    <property type="entry name" value="DUF2585"/>
    <property type="match status" value="1"/>
</dbReference>
<protein>
    <submittedName>
        <fullName evidence="6">DUF2585 family protein</fullName>
    </submittedName>
</protein>
<feature type="transmembrane region" description="Helical" evidence="5">
    <location>
        <begin position="165"/>
        <end position="191"/>
    </location>
</feature>
<dbReference type="InterPro" id="IPR019691">
    <property type="entry name" value="DUF2585"/>
</dbReference>
<dbReference type="EMBL" id="SUNI01000006">
    <property type="protein sequence ID" value="TJZ91915.1"/>
    <property type="molecule type" value="Genomic_DNA"/>
</dbReference>
<evidence type="ECO:0000256" key="4">
    <source>
        <dbReference type="ARBA" id="ARBA00023136"/>
    </source>
</evidence>
<evidence type="ECO:0000313" key="6">
    <source>
        <dbReference type="EMBL" id="TJZ91915.1"/>
    </source>
</evidence>
<reference evidence="6 7" key="1">
    <citation type="submission" date="2019-04" db="EMBL/GenBank/DDBJ databases">
        <authorList>
            <person name="Li J."/>
        </authorList>
    </citation>
    <scope>NUCLEOTIDE SEQUENCE [LARGE SCALE GENOMIC DNA]</scope>
    <source>
        <strain evidence="6 7">KCTC 42687</strain>
    </source>
</reference>
<keyword evidence="7" id="KW-1185">Reference proteome</keyword>
<evidence type="ECO:0000256" key="3">
    <source>
        <dbReference type="ARBA" id="ARBA00022989"/>
    </source>
</evidence>
<keyword evidence="2 5" id="KW-0812">Transmembrane</keyword>
<sequence>MTDDSASTTLTRRPLLGWGGTGLAPGPAFLVIALAVAAKLVFFAVLDRPLGCDCGRIWAMPDNPASNSLIMLDPYSLLHLVFGALLVTWLAWMRPGWGTWTLIAVVVTGSTLWELAENLPQSIQLFNYDTGDPRDYRGDSLLNAMADTAAAALGAWIAWRLLPVWAVLALALAVELIVSLWIGDGFVMATLRAVQMI</sequence>
<keyword evidence="4 5" id="KW-0472">Membrane</keyword>
<dbReference type="OrthoDB" id="9811954at2"/>
<name>A0A4U0R9Z6_9RHOB</name>
<evidence type="ECO:0000256" key="5">
    <source>
        <dbReference type="SAM" id="Phobius"/>
    </source>
</evidence>
<accession>A0A4U0R9Z6</accession>
<dbReference type="GO" id="GO:0005886">
    <property type="term" value="C:plasma membrane"/>
    <property type="evidence" value="ECO:0007669"/>
    <property type="project" value="InterPro"/>
</dbReference>
<dbReference type="Proteomes" id="UP000309747">
    <property type="component" value="Unassembled WGS sequence"/>
</dbReference>
<keyword evidence="1" id="KW-1003">Cell membrane</keyword>
<keyword evidence="3 5" id="KW-1133">Transmembrane helix</keyword>
<comment type="caution">
    <text evidence="6">The sequence shown here is derived from an EMBL/GenBank/DDBJ whole genome shotgun (WGS) entry which is preliminary data.</text>
</comment>